<evidence type="ECO:0000256" key="8">
    <source>
        <dbReference type="ARBA" id="ARBA00022833"/>
    </source>
</evidence>
<gene>
    <name evidence="12 15" type="primary">htpX</name>
    <name evidence="15" type="ORF">ACFQXB_03710</name>
</gene>
<evidence type="ECO:0000259" key="14">
    <source>
        <dbReference type="Pfam" id="PF01435"/>
    </source>
</evidence>
<keyword evidence="16" id="KW-1185">Reference proteome</keyword>
<evidence type="ECO:0000313" key="16">
    <source>
        <dbReference type="Proteomes" id="UP001596516"/>
    </source>
</evidence>
<comment type="subcellular location">
    <subcellularLocation>
        <location evidence="1 12">Cell membrane</location>
        <topology evidence="1 12">Multi-pass membrane protein</topology>
    </subcellularLocation>
</comment>
<evidence type="ECO:0000256" key="12">
    <source>
        <dbReference type="HAMAP-Rule" id="MF_00188"/>
    </source>
</evidence>
<feature type="transmembrane region" description="Helical" evidence="12">
    <location>
        <begin position="7"/>
        <end position="24"/>
    </location>
</feature>
<dbReference type="InterPro" id="IPR001915">
    <property type="entry name" value="Peptidase_M48"/>
</dbReference>
<feature type="active site" evidence="12">
    <location>
        <position position="131"/>
    </location>
</feature>
<dbReference type="RefSeq" id="WP_377399334.1">
    <property type="nucleotide sequence ID" value="NZ_JBHTFQ010000002.1"/>
</dbReference>
<comment type="similarity">
    <text evidence="2 12">Belongs to the peptidase M48B family.</text>
</comment>
<organism evidence="15 16">
    <name type="scientific">Plastorhodobacter daqingensis</name>
    <dbReference type="NCBI Taxonomy" id="1387281"/>
    <lineage>
        <taxon>Bacteria</taxon>
        <taxon>Pseudomonadati</taxon>
        <taxon>Pseudomonadota</taxon>
        <taxon>Alphaproteobacteria</taxon>
        <taxon>Rhodobacterales</taxon>
        <taxon>Paracoccaceae</taxon>
        <taxon>Plastorhodobacter</taxon>
    </lineage>
</organism>
<feature type="transmembrane region" description="Helical" evidence="12">
    <location>
        <begin position="30"/>
        <end position="46"/>
    </location>
</feature>
<name>A0ABW2UH50_9RHOB</name>
<evidence type="ECO:0000256" key="2">
    <source>
        <dbReference type="ARBA" id="ARBA00009779"/>
    </source>
</evidence>
<dbReference type="Pfam" id="PF01435">
    <property type="entry name" value="Peptidase_M48"/>
    <property type="match status" value="1"/>
</dbReference>
<protein>
    <recommendedName>
        <fullName evidence="12">Protease HtpX homolog</fullName>
        <ecNumber evidence="12">3.4.24.-</ecNumber>
    </recommendedName>
</protein>
<dbReference type="InterPro" id="IPR022919">
    <property type="entry name" value="Pept_M48_protease_HtpX"/>
</dbReference>
<dbReference type="EC" id="3.4.24.-" evidence="12"/>
<feature type="binding site" evidence="12">
    <location>
        <position position="134"/>
    </location>
    <ligand>
        <name>Zn(2+)</name>
        <dbReference type="ChEBI" id="CHEBI:29105"/>
        <note>catalytic</note>
    </ligand>
</feature>
<keyword evidence="9 12" id="KW-1133">Transmembrane helix</keyword>
<evidence type="ECO:0000256" key="11">
    <source>
        <dbReference type="ARBA" id="ARBA00023136"/>
    </source>
</evidence>
<keyword evidence="4 12" id="KW-0645">Protease</keyword>
<evidence type="ECO:0000313" key="15">
    <source>
        <dbReference type="EMBL" id="MFC7703298.1"/>
    </source>
</evidence>
<evidence type="ECO:0000256" key="10">
    <source>
        <dbReference type="ARBA" id="ARBA00023049"/>
    </source>
</evidence>
<comment type="caution">
    <text evidence="15">The sequence shown here is derived from an EMBL/GenBank/DDBJ whole genome shotgun (WGS) entry which is preliminary data.</text>
</comment>
<comment type="cofactor">
    <cofactor evidence="12">
        <name>Zn(2+)</name>
        <dbReference type="ChEBI" id="CHEBI:29105"/>
    </cofactor>
    <text evidence="12">Binds 1 zinc ion per subunit.</text>
</comment>
<reference evidence="16" key="1">
    <citation type="journal article" date="2019" name="Int. J. Syst. Evol. Microbiol.">
        <title>The Global Catalogue of Microorganisms (GCM) 10K type strain sequencing project: providing services to taxonomists for standard genome sequencing and annotation.</title>
        <authorList>
            <consortium name="The Broad Institute Genomics Platform"/>
            <consortium name="The Broad Institute Genome Sequencing Center for Infectious Disease"/>
            <person name="Wu L."/>
            <person name="Ma J."/>
        </authorList>
    </citation>
    <scope>NUCLEOTIDE SEQUENCE [LARGE SCALE GENOMIC DNA]</scope>
    <source>
        <strain evidence="16">CGMCC 1.12750</strain>
    </source>
</reference>
<keyword evidence="5 12" id="KW-0812">Transmembrane</keyword>
<dbReference type="NCBIfam" id="NF002826">
    <property type="entry name" value="PRK03001.1"/>
    <property type="match status" value="1"/>
</dbReference>
<evidence type="ECO:0000256" key="3">
    <source>
        <dbReference type="ARBA" id="ARBA00022475"/>
    </source>
</evidence>
<dbReference type="HAMAP" id="MF_00188">
    <property type="entry name" value="Pept_M48_protease_HtpX"/>
    <property type="match status" value="1"/>
</dbReference>
<dbReference type="PANTHER" id="PTHR43221:SF1">
    <property type="entry name" value="PROTEASE HTPX"/>
    <property type="match status" value="1"/>
</dbReference>
<sequence length="306" mass="33002">MGYTRTAILMAAMTALFMGVGLLIAGESGLIIALVVAGGMNLYALYNSDKAVLRMHNAREVDERSAPDLWRMVRDLARNAEMPMPKVFIIDTPQPNAFATGRNPENAAVAATTGLLQSLSREEIAGVMAHELAHIRNRDTLIMTITATFAGAISMLANFALFFGGSRDRPMGLAGTLAVMILAPLAAALVQMAISRSREYEADRVGAEICRQPLWLASALGKIDAMAQRIDNNSAERNPATAHMFIINPLHAHAHDKLFSTHPNTANRIAALRQLAGGARPRVQPSPAPERTSGFPRSGRRTGPWT</sequence>
<feature type="transmembrane region" description="Helical" evidence="12">
    <location>
        <begin position="141"/>
        <end position="165"/>
    </location>
</feature>
<keyword evidence="8 12" id="KW-0862">Zinc</keyword>
<dbReference type="Gene3D" id="3.30.2010.10">
    <property type="entry name" value="Metalloproteases ('zincins'), catalytic domain"/>
    <property type="match status" value="1"/>
</dbReference>
<evidence type="ECO:0000256" key="7">
    <source>
        <dbReference type="ARBA" id="ARBA00022801"/>
    </source>
</evidence>
<evidence type="ECO:0000256" key="6">
    <source>
        <dbReference type="ARBA" id="ARBA00022723"/>
    </source>
</evidence>
<dbReference type="EMBL" id="JBHTFQ010000002">
    <property type="protein sequence ID" value="MFC7703298.1"/>
    <property type="molecule type" value="Genomic_DNA"/>
</dbReference>
<keyword evidence="6 12" id="KW-0479">Metal-binding</keyword>
<dbReference type="GO" id="GO:0008237">
    <property type="term" value="F:metallopeptidase activity"/>
    <property type="evidence" value="ECO:0007669"/>
    <property type="project" value="UniProtKB-KW"/>
</dbReference>
<keyword evidence="7 12" id="KW-0378">Hydrolase</keyword>
<keyword evidence="3 12" id="KW-1003">Cell membrane</keyword>
<dbReference type="NCBIfam" id="NF002363">
    <property type="entry name" value="PRK01345.1"/>
    <property type="match status" value="1"/>
</dbReference>
<dbReference type="Proteomes" id="UP001596516">
    <property type="component" value="Unassembled WGS sequence"/>
</dbReference>
<dbReference type="PANTHER" id="PTHR43221">
    <property type="entry name" value="PROTEASE HTPX"/>
    <property type="match status" value="1"/>
</dbReference>
<proteinExistence type="inferred from homology"/>
<keyword evidence="10 12" id="KW-0482">Metalloprotease</keyword>
<evidence type="ECO:0000256" key="13">
    <source>
        <dbReference type="SAM" id="MobiDB-lite"/>
    </source>
</evidence>
<evidence type="ECO:0000256" key="9">
    <source>
        <dbReference type="ARBA" id="ARBA00022989"/>
    </source>
</evidence>
<feature type="transmembrane region" description="Helical" evidence="12">
    <location>
        <begin position="171"/>
        <end position="194"/>
    </location>
</feature>
<dbReference type="CDD" id="cd07336">
    <property type="entry name" value="M48B_HtpX_like"/>
    <property type="match status" value="1"/>
</dbReference>
<evidence type="ECO:0000256" key="5">
    <source>
        <dbReference type="ARBA" id="ARBA00022692"/>
    </source>
</evidence>
<evidence type="ECO:0000256" key="1">
    <source>
        <dbReference type="ARBA" id="ARBA00004651"/>
    </source>
</evidence>
<evidence type="ECO:0000256" key="4">
    <source>
        <dbReference type="ARBA" id="ARBA00022670"/>
    </source>
</evidence>
<keyword evidence="11 12" id="KW-0472">Membrane</keyword>
<accession>A0ABW2UH50</accession>
<feature type="binding site" evidence="12">
    <location>
        <position position="199"/>
    </location>
    <ligand>
        <name>Zn(2+)</name>
        <dbReference type="ChEBI" id="CHEBI:29105"/>
        <note>catalytic</note>
    </ligand>
</feature>
<feature type="binding site" evidence="12">
    <location>
        <position position="130"/>
    </location>
    <ligand>
        <name>Zn(2+)</name>
        <dbReference type="ChEBI" id="CHEBI:29105"/>
        <note>catalytic</note>
    </ligand>
</feature>
<feature type="domain" description="Peptidase M48" evidence="14">
    <location>
        <begin position="65"/>
        <end position="275"/>
    </location>
</feature>
<dbReference type="InterPro" id="IPR050083">
    <property type="entry name" value="HtpX_protease"/>
</dbReference>
<feature type="region of interest" description="Disordered" evidence="13">
    <location>
        <begin position="276"/>
        <end position="306"/>
    </location>
</feature>